<dbReference type="AlphaFoldDB" id="A0AAV2G922"/>
<keyword evidence="3" id="KW-1185">Reference proteome</keyword>
<sequence>MISNPTTAKANPIIKNGTEKKVQKGDKSPAVSTKLIKPANHQTPPTLGKTRASKGTTADARNGHQPKMRPPTKEKETKENNKRLLETQASEVIQLRKIDFASEMKEKALVPENAHEPMDAAVTGALEDQTTVMAVDNPCS</sequence>
<feature type="compositionally biased region" description="Basic and acidic residues" evidence="1">
    <location>
        <begin position="17"/>
        <end position="27"/>
    </location>
</feature>
<reference evidence="2 3" key="1">
    <citation type="submission" date="2024-04" db="EMBL/GenBank/DDBJ databases">
        <authorList>
            <person name="Fracassetti M."/>
        </authorList>
    </citation>
    <scope>NUCLEOTIDE SEQUENCE [LARGE SCALE GENOMIC DNA]</scope>
</reference>
<proteinExistence type="predicted"/>
<protein>
    <submittedName>
        <fullName evidence="2">Uncharacterized protein</fullName>
    </submittedName>
</protein>
<dbReference type="Proteomes" id="UP001497516">
    <property type="component" value="Chromosome 8"/>
</dbReference>
<name>A0AAV2G922_9ROSI</name>
<dbReference type="EMBL" id="OZ034821">
    <property type="protein sequence ID" value="CAL1407186.1"/>
    <property type="molecule type" value="Genomic_DNA"/>
</dbReference>
<evidence type="ECO:0000256" key="1">
    <source>
        <dbReference type="SAM" id="MobiDB-lite"/>
    </source>
</evidence>
<accession>A0AAV2G922</accession>
<evidence type="ECO:0000313" key="3">
    <source>
        <dbReference type="Proteomes" id="UP001497516"/>
    </source>
</evidence>
<gene>
    <name evidence="2" type="ORF">LTRI10_LOCUS46867</name>
</gene>
<feature type="region of interest" description="Disordered" evidence="1">
    <location>
        <begin position="1"/>
        <end position="88"/>
    </location>
</feature>
<evidence type="ECO:0000313" key="2">
    <source>
        <dbReference type="EMBL" id="CAL1407186.1"/>
    </source>
</evidence>
<feature type="compositionally biased region" description="Basic and acidic residues" evidence="1">
    <location>
        <begin position="71"/>
        <end position="85"/>
    </location>
</feature>
<organism evidence="2 3">
    <name type="scientific">Linum trigynum</name>
    <dbReference type="NCBI Taxonomy" id="586398"/>
    <lineage>
        <taxon>Eukaryota</taxon>
        <taxon>Viridiplantae</taxon>
        <taxon>Streptophyta</taxon>
        <taxon>Embryophyta</taxon>
        <taxon>Tracheophyta</taxon>
        <taxon>Spermatophyta</taxon>
        <taxon>Magnoliopsida</taxon>
        <taxon>eudicotyledons</taxon>
        <taxon>Gunneridae</taxon>
        <taxon>Pentapetalae</taxon>
        <taxon>rosids</taxon>
        <taxon>fabids</taxon>
        <taxon>Malpighiales</taxon>
        <taxon>Linaceae</taxon>
        <taxon>Linum</taxon>
    </lineage>
</organism>